<dbReference type="PANTHER" id="PTHR30529:SF7">
    <property type="entry name" value="CYTOCHROME B561 BACTERIAL_NI-HYDROGENASE DOMAIN-CONTAINING PROTEIN"/>
    <property type="match status" value="1"/>
</dbReference>
<protein>
    <submittedName>
        <fullName evidence="15">Cytochrome b</fullName>
    </submittedName>
</protein>
<evidence type="ECO:0000256" key="9">
    <source>
        <dbReference type="ARBA" id="ARBA00022989"/>
    </source>
</evidence>
<dbReference type="InterPro" id="IPR011577">
    <property type="entry name" value="Cyt_b561_bac/Ni-Hgenase"/>
</dbReference>
<evidence type="ECO:0000256" key="3">
    <source>
        <dbReference type="ARBA" id="ARBA00022448"/>
    </source>
</evidence>
<evidence type="ECO:0000313" key="16">
    <source>
        <dbReference type="Proteomes" id="UP001459204"/>
    </source>
</evidence>
<feature type="transmembrane region" description="Helical" evidence="13">
    <location>
        <begin position="47"/>
        <end position="68"/>
    </location>
</feature>
<comment type="similarity">
    <text evidence="12">Belongs to the cytochrome b561 family.</text>
</comment>
<keyword evidence="8" id="KW-0249">Electron transport</keyword>
<evidence type="ECO:0000256" key="7">
    <source>
        <dbReference type="ARBA" id="ARBA00022723"/>
    </source>
</evidence>
<dbReference type="EMBL" id="JBBWWT010000001">
    <property type="protein sequence ID" value="MEL1263029.1"/>
    <property type="molecule type" value="Genomic_DNA"/>
</dbReference>
<accession>A0ABU9IWJ7</accession>
<keyword evidence="3" id="KW-0813">Transport</keyword>
<feature type="transmembrane region" description="Helical" evidence="13">
    <location>
        <begin position="93"/>
        <end position="113"/>
    </location>
</feature>
<evidence type="ECO:0000256" key="4">
    <source>
        <dbReference type="ARBA" id="ARBA00022475"/>
    </source>
</evidence>
<organism evidence="15 16">
    <name type="scientific">Pseudoxanthomonas putridarboris</name>
    <dbReference type="NCBI Taxonomy" id="752605"/>
    <lineage>
        <taxon>Bacteria</taxon>
        <taxon>Pseudomonadati</taxon>
        <taxon>Pseudomonadota</taxon>
        <taxon>Gammaproteobacteria</taxon>
        <taxon>Lysobacterales</taxon>
        <taxon>Lysobacteraceae</taxon>
        <taxon>Pseudoxanthomonas</taxon>
    </lineage>
</organism>
<evidence type="ECO:0000256" key="5">
    <source>
        <dbReference type="ARBA" id="ARBA00022617"/>
    </source>
</evidence>
<keyword evidence="6 13" id="KW-0812">Transmembrane</keyword>
<evidence type="ECO:0000256" key="2">
    <source>
        <dbReference type="ARBA" id="ARBA00004651"/>
    </source>
</evidence>
<keyword evidence="10" id="KW-0408">Iron</keyword>
<evidence type="ECO:0000256" key="12">
    <source>
        <dbReference type="ARBA" id="ARBA00037975"/>
    </source>
</evidence>
<evidence type="ECO:0000256" key="6">
    <source>
        <dbReference type="ARBA" id="ARBA00022692"/>
    </source>
</evidence>
<keyword evidence="9 13" id="KW-1133">Transmembrane helix</keyword>
<keyword evidence="16" id="KW-1185">Reference proteome</keyword>
<gene>
    <name evidence="15" type="ORF">AAD027_01395</name>
</gene>
<evidence type="ECO:0000259" key="14">
    <source>
        <dbReference type="Pfam" id="PF01292"/>
    </source>
</evidence>
<evidence type="ECO:0000313" key="15">
    <source>
        <dbReference type="EMBL" id="MEL1263029.1"/>
    </source>
</evidence>
<keyword evidence="4" id="KW-1003">Cell membrane</keyword>
<comment type="subcellular location">
    <subcellularLocation>
        <location evidence="2">Cell membrane</location>
        <topology evidence="2">Multi-pass membrane protein</topology>
    </subcellularLocation>
</comment>
<dbReference type="PANTHER" id="PTHR30529">
    <property type="entry name" value="CYTOCHROME B561"/>
    <property type="match status" value="1"/>
</dbReference>
<evidence type="ECO:0000256" key="8">
    <source>
        <dbReference type="ARBA" id="ARBA00022982"/>
    </source>
</evidence>
<dbReference type="InterPro" id="IPR016174">
    <property type="entry name" value="Di-haem_cyt_TM"/>
</dbReference>
<evidence type="ECO:0000256" key="13">
    <source>
        <dbReference type="SAM" id="Phobius"/>
    </source>
</evidence>
<sequence>MQRRPPTHWAWQVRLLHWLGVLLILAVAGIGLVMVDLERGTDLRKTLYALHKSLGITVLGMAALRVLVRLSTRAPAPLDGPAWQLRLARASHASLYVLMIAVPLSGWLLNSVAGQPLPWFGMVDLPALAAKNADLRKPADTAHVVLFWTLAGLVCVHAAAALHHHWMRGDATLRRMLPPPARRAG</sequence>
<reference evidence="15 16" key="1">
    <citation type="submission" date="2024-04" db="EMBL/GenBank/DDBJ databases">
        <title>Draft genome sequence of Pseudoxanthomonas putridarboris WD12.</title>
        <authorList>
            <person name="Oh J."/>
        </authorList>
    </citation>
    <scope>NUCLEOTIDE SEQUENCE [LARGE SCALE GENOMIC DNA]</scope>
    <source>
        <strain evidence="15 16">WD12</strain>
    </source>
</reference>
<comment type="caution">
    <text evidence="15">The sequence shown here is derived from an EMBL/GenBank/DDBJ whole genome shotgun (WGS) entry which is preliminary data.</text>
</comment>
<feature type="domain" description="Cytochrome b561 bacterial/Ni-hydrogenase" evidence="14">
    <location>
        <begin position="8"/>
        <end position="178"/>
    </location>
</feature>
<feature type="transmembrane region" description="Helical" evidence="13">
    <location>
        <begin position="15"/>
        <end position="35"/>
    </location>
</feature>
<proteinExistence type="inferred from homology"/>
<keyword evidence="7" id="KW-0479">Metal-binding</keyword>
<dbReference type="Proteomes" id="UP001459204">
    <property type="component" value="Unassembled WGS sequence"/>
</dbReference>
<keyword evidence="11 13" id="KW-0472">Membrane</keyword>
<evidence type="ECO:0000256" key="1">
    <source>
        <dbReference type="ARBA" id="ARBA00001970"/>
    </source>
</evidence>
<comment type="cofactor">
    <cofactor evidence="1">
        <name>heme b</name>
        <dbReference type="ChEBI" id="CHEBI:60344"/>
    </cofactor>
</comment>
<name>A0ABU9IWJ7_9GAMM</name>
<dbReference type="Pfam" id="PF01292">
    <property type="entry name" value="Ni_hydr_CYTB"/>
    <property type="match status" value="1"/>
</dbReference>
<feature type="transmembrane region" description="Helical" evidence="13">
    <location>
        <begin position="145"/>
        <end position="166"/>
    </location>
</feature>
<dbReference type="SUPFAM" id="SSF81342">
    <property type="entry name" value="Transmembrane di-heme cytochromes"/>
    <property type="match status" value="1"/>
</dbReference>
<keyword evidence="5" id="KW-0349">Heme</keyword>
<dbReference type="InterPro" id="IPR052168">
    <property type="entry name" value="Cytochrome_b561_oxidase"/>
</dbReference>
<evidence type="ECO:0000256" key="10">
    <source>
        <dbReference type="ARBA" id="ARBA00023004"/>
    </source>
</evidence>
<evidence type="ECO:0000256" key="11">
    <source>
        <dbReference type="ARBA" id="ARBA00023136"/>
    </source>
</evidence>